<evidence type="ECO:0000313" key="2">
    <source>
        <dbReference type="Proteomes" id="UP000223913"/>
    </source>
</evidence>
<dbReference type="EMBL" id="PDUD01000027">
    <property type="protein sequence ID" value="PHN04137.1"/>
    <property type="molecule type" value="Genomic_DNA"/>
</dbReference>
<evidence type="ECO:0000313" key="1">
    <source>
        <dbReference type="EMBL" id="PHN04137.1"/>
    </source>
</evidence>
<accession>A0A2D0N6Q3</accession>
<organism evidence="1 2">
    <name type="scientific">Flavilitoribacter nigricans (strain ATCC 23147 / DSM 23189 / NBRC 102662 / NCIMB 1420 / SS-2)</name>
    <name type="common">Lewinella nigricans</name>
    <dbReference type="NCBI Taxonomy" id="1122177"/>
    <lineage>
        <taxon>Bacteria</taxon>
        <taxon>Pseudomonadati</taxon>
        <taxon>Bacteroidota</taxon>
        <taxon>Saprospiria</taxon>
        <taxon>Saprospirales</taxon>
        <taxon>Lewinellaceae</taxon>
        <taxon>Flavilitoribacter</taxon>
    </lineage>
</organism>
<protein>
    <submittedName>
        <fullName evidence="1">Uncharacterized protein</fullName>
    </submittedName>
</protein>
<dbReference type="Proteomes" id="UP000223913">
    <property type="component" value="Unassembled WGS sequence"/>
</dbReference>
<comment type="caution">
    <text evidence="1">The sequence shown here is derived from an EMBL/GenBank/DDBJ whole genome shotgun (WGS) entry which is preliminary data.</text>
</comment>
<reference evidence="1 2" key="1">
    <citation type="submission" date="2017-10" db="EMBL/GenBank/DDBJ databases">
        <title>The draft genome sequence of Lewinella nigricans NBRC 102662.</title>
        <authorList>
            <person name="Wang K."/>
        </authorList>
    </citation>
    <scope>NUCLEOTIDE SEQUENCE [LARGE SCALE GENOMIC DNA]</scope>
    <source>
        <strain evidence="1 2">NBRC 102662</strain>
    </source>
</reference>
<dbReference type="RefSeq" id="WP_099152523.1">
    <property type="nucleotide sequence ID" value="NZ_PDUD01000027.1"/>
</dbReference>
<dbReference type="AlphaFoldDB" id="A0A2D0N6Q3"/>
<dbReference type="OrthoDB" id="1496245at2"/>
<gene>
    <name evidence="1" type="ORF">CRP01_23355</name>
</gene>
<proteinExistence type="predicted"/>
<sequence>MAASFDFNQEDLERHTCRTWQEGDWIILQCTQCDFLRRMNWKTGALKIDQSGEPQIMHSAQHRGQKIALDVGSMN</sequence>
<keyword evidence="2" id="KW-1185">Reference proteome</keyword>
<name>A0A2D0N6Q3_FLAN2</name>